<keyword evidence="4" id="KW-1185">Reference proteome</keyword>
<gene>
    <name evidence="3" type="ORF">PX653_17650</name>
</gene>
<dbReference type="InterPro" id="IPR022548">
    <property type="entry name" value="DUF2846"/>
</dbReference>
<evidence type="ECO:0000313" key="4">
    <source>
        <dbReference type="Proteomes" id="UP001216510"/>
    </source>
</evidence>
<evidence type="ECO:0000313" key="3">
    <source>
        <dbReference type="EMBL" id="WEF31277.1"/>
    </source>
</evidence>
<proteinExistence type="predicted"/>
<protein>
    <submittedName>
        <fullName evidence="3">DUF2846 domain-containing protein</fullName>
    </submittedName>
</protein>
<dbReference type="RefSeq" id="WP_277414055.1">
    <property type="nucleotide sequence ID" value="NZ_CP119083.1"/>
</dbReference>
<dbReference type="EMBL" id="CP119083">
    <property type="protein sequence ID" value="WEF31277.1"/>
    <property type="molecule type" value="Genomic_DNA"/>
</dbReference>
<dbReference type="Proteomes" id="UP001216510">
    <property type="component" value="Chromosome"/>
</dbReference>
<name>A0ABY8B5Q4_9BURK</name>
<dbReference type="PROSITE" id="PS51257">
    <property type="entry name" value="PROKAR_LIPOPROTEIN"/>
    <property type="match status" value="1"/>
</dbReference>
<feature type="domain" description="DUF2846" evidence="2">
    <location>
        <begin position="37"/>
        <end position="116"/>
    </location>
</feature>
<evidence type="ECO:0000256" key="1">
    <source>
        <dbReference type="SAM" id="SignalP"/>
    </source>
</evidence>
<feature type="chain" id="PRO_5045937179" evidence="1">
    <location>
        <begin position="27"/>
        <end position="146"/>
    </location>
</feature>
<accession>A0ABY8B5Q4</accession>
<dbReference type="PIRSF" id="PIRSF012335">
    <property type="entry name" value="UCP012335"/>
    <property type="match status" value="1"/>
</dbReference>
<evidence type="ECO:0000259" key="2">
    <source>
        <dbReference type="Pfam" id="PF11008"/>
    </source>
</evidence>
<feature type="signal peptide" evidence="1">
    <location>
        <begin position="1"/>
        <end position="26"/>
    </location>
</feature>
<dbReference type="Pfam" id="PF11008">
    <property type="entry name" value="DUF2846"/>
    <property type="match status" value="1"/>
</dbReference>
<dbReference type="InterPro" id="IPR016596">
    <property type="entry name" value="UCP012335"/>
</dbReference>
<reference evidence="3 4" key="1">
    <citation type="submission" date="2023-02" db="EMBL/GenBank/DDBJ databases">
        <title>Gemone sequence of Telluria chitinolytica ACM 3522T.</title>
        <authorList>
            <person name="Frediansyah A."/>
            <person name="Miess H."/>
            <person name="Gross H."/>
        </authorList>
    </citation>
    <scope>NUCLEOTIDE SEQUENCE [LARGE SCALE GENOMIC DNA]</scope>
    <source>
        <strain evidence="3 4">ACM 3522</strain>
    </source>
</reference>
<keyword evidence="1" id="KW-0732">Signal</keyword>
<organism evidence="3 4">
    <name type="scientific">Pseudoduganella chitinolytica</name>
    <dbReference type="NCBI Taxonomy" id="34070"/>
    <lineage>
        <taxon>Bacteria</taxon>
        <taxon>Pseudomonadati</taxon>
        <taxon>Pseudomonadota</taxon>
        <taxon>Betaproteobacteria</taxon>
        <taxon>Burkholderiales</taxon>
        <taxon>Oxalobacteraceae</taxon>
        <taxon>Telluria group</taxon>
        <taxon>Pseudoduganella</taxon>
    </lineage>
</organism>
<sequence>MKIIKLGAIALLAALTGCAATGPKFADQQVSTPKLTAEQGRVYFYRVNSFVGGALRPDIKLDGAAVGQSKPGGYFYVDAAPGAHEAQTSTEATNKLTFVLDKGETKYVRTSVSMGVLVGHVKPELVGQEEALKELSELSYIGAPAK</sequence>